<protein>
    <submittedName>
        <fullName evidence="4">STOREKEEPER protein-like</fullName>
    </submittedName>
</protein>
<gene>
    <name evidence="4" type="ORF">Cni_G28834</name>
</gene>
<feature type="region of interest" description="Disordered" evidence="2">
    <location>
        <begin position="1"/>
        <end position="85"/>
    </location>
</feature>
<dbReference type="GO" id="GO:0006355">
    <property type="term" value="P:regulation of DNA-templated transcription"/>
    <property type="evidence" value="ECO:0007669"/>
    <property type="project" value="InterPro"/>
</dbReference>
<name>A0AAQ3L669_9LILI</name>
<dbReference type="PANTHER" id="PTHR31662:SF28">
    <property type="entry name" value="MYB_SANT-LIKE DOMAIN-CONTAINING PROTEIN"/>
    <property type="match status" value="1"/>
</dbReference>
<feature type="domain" description="Glabrous enhancer-binding protein-like DBD" evidence="3">
    <location>
        <begin position="80"/>
        <end position="169"/>
    </location>
</feature>
<dbReference type="Pfam" id="PF04504">
    <property type="entry name" value="GeBP-like_DBD"/>
    <property type="match status" value="1"/>
</dbReference>
<organism evidence="4 5">
    <name type="scientific">Canna indica</name>
    <name type="common">Indian-shot</name>
    <dbReference type="NCBI Taxonomy" id="4628"/>
    <lineage>
        <taxon>Eukaryota</taxon>
        <taxon>Viridiplantae</taxon>
        <taxon>Streptophyta</taxon>
        <taxon>Embryophyta</taxon>
        <taxon>Tracheophyta</taxon>
        <taxon>Spermatophyta</taxon>
        <taxon>Magnoliopsida</taxon>
        <taxon>Liliopsida</taxon>
        <taxon>Zingiberales</taxon>
        <taxon>Cannaceae</taxon>
        <taxon>Canna</taxon>
    </lineage>
</organism>
<dbReference type="InterPro" id="IPR007592">
    <property type="entry name" value="GEBP"/>
</dbReference>
<dbReference type="PANTHER" id="PTHR31662">
    <property type="entry name" value="BNAANNG10740D PROTEIN-RELATED"/>
    <property type="match status" value="1"/>
</dbReference>
<evidence type="ECO:0000256" key="2">
    <source>
        <dbReference type="SAM" id="MobiDB-lite"/>
    </source>
</evidence>
<evidence type="ECO:0000313" key="4">
    <source>
        <dbReference type="EMBL" id="WOL20032.1"/>
    </source>
</evidence>
<feature type="region of interest" description="Disordered" evidence="2">
    <location>
        <begin position="172"/>
        <end position="203"/>
    </location>
</feature>
<reference evidence="4 5" key="1">
    <citation type="submission" date="2023-10" db="EMBL/GenBank/DDBJ databases">
        <title>Chromosome-scale genome assembly provides insights into flower coloration mechanisms of Canna indica.</title>
        <authorList>
            <person name="Li C."/>
        </authorList>
    </citation>
    <scope>NUCLEOTIDE SEQUENCE [LARGE SCALE GENOMIC DNA]</scope>
    <source>
        <tissue evidence="4">Flower</tissue>
    </source>
</reference>
<sequence length="278" mass="30292">MRSKRLNSKTKPSTSSSSSTSTSSDSPPPATDGSPSAKPLPMPNATTTATPAPAATSRRSERKRKPREFGERSSSAPRLKKVWSEPDEIALLEGARDFRSRTGVLPKQPTVAAFFASIKSSIGSHLTAEQVGYKLKRLKSKFMHSASAGPAASASDHDRRIFELSSEIWAEEAKQDDGDGEEDANGDVATAADVEEEDGADGDDDKYPFIKEALLQCWKTNGPCLSSVLLEKGLKLIDPSKRSELEEKVKKQCEAEMNLLTKRLDLLKEIFELMYSGL</sequence>
<dbReference type="GO" id="GO:0005634">
    <property type="term" value="C:nucleus"/>
    <property type="evidence" value="ECO:0007669"/>
    <property type="project" value="TreeGrafter"/>
</dbReference>
<dbReference type="EMBL" id="CP136898">
    <property type="protein sequence ID" value="WOL20032.1"/>
    <property type="molecule type" value="Genomic_DNA"/>
</dbReference>
<evidence type="ECO:0000259" key="3">
    <source>
        <dbReference type="Pfam" id="PF04504"/>
    </source>
</evidence>
<dbReference type="InterPro" id="IPR053932">
    <property type="entry name" value="GeBP-like_DBD"/>
</dbReference>
<dbReference type="AlphaFoldDB" id="A0AAQ3L669"/>
<proteinExistence type="inferred from homology"/>
<accession>A0AAQ3L669</accession>
<keyword evidence="5" id="KW-1185">Reference proteome</keyword>
<evidence type="ECO:0000313" key="5">
    <source>
        <dbReference type="Proteomes" id="UP001327560"/>
    </source>
</evidence>
<feature type="compositionally biased region" description="Low complexity" evidence="2">
    <location>
        <begin position="9"/>
        <end position="57"/>
    </location>
</feature>
<dbReference type="Proteomes" id="UP001327560">
    <property type="component" value="Chromosome 9"/>
</dbReference>
<feature type="compositionally biased region" description="Acidic residues" evidence="2">
    <location>
        <begin position="193"/>
        <end position="203"/>
    </location>
</feature>
<evidence type="ECO:0000256" key="1">
    <source>
        <dbReference type="ARBA" id="ARBA00010820"/>
    </source>
</evidence>
<comment type="similarity">
    <text evidence="1">Belongs to the GeBP family.</text>
</comment>